<dbReference type="EMBL" id="PEIB01000004">
    <property type="protein sequence ID" value="RXJ74170.1"/>
    <property type="molecule type" value="Genomic_DNA"/>
</dbReference>
<dbReference type="InterPro" id="IPR029058">
    <property type="entry name" value="AB_hydrolase_fold"/>
</dbReference>
<gene>
    <name evidence="2" type="ORF">CS022_05090</name>
</gene>
<dbReference type="SUPFAM" id="SSF53474">
    <property type="entry name" value="alpha/beta-Hydrolases"/>
    <property type="match status" value="1"/>
</dbReference>
<dbReference type="PRINTS" id="PR00111">
    <property type="entry name" value="ABHYDROLASE"/>
</dbReference>
<dbReference type="Proteomes" id="UP000290287">
    <property type="component" value="Unassembled WGS sequence"/>
</dbReference>
<organism evidence="2 3">
    <name type="scientific">Veronia nyctiphanis</name>
    <dbReference type="NCBI Taxonomy" id="1278244"/>
    <lineage>
        <taxon>Bacteria</taxon>
        <taxon>Pseudomonadati</taxon>
        <taxon>Pseudomonadota</taxon>
        <taxon>Gammaproteobacteria</taxon>
        <taxon>Vibrionales</taxon>
        <taxon>Vibrionaceae</taxon>
        <taxon>Veronia</taxon>
    </lineage>
</organism>
<reference evidence="2 3" key="1">
    <citation type="submission" date="2017-10" db="EMBL/GenBank/DDBJ databases">
        <title>Nyctiphanis sp. nov., isolated from the stomach of the euphausiid Nyctiphanes simplex (Hansen, 1911) in the Gulf of California.</title>
        <authorList>
            <person name="Gomez-Gil B."/>
            <person name="Aguilar-Mendez M."/>
            <person name="Lopez-Cortes A."/>
            <person name="Gomez-Gutierrez J."/>
            <person name="Roque A."/>
            <person name="Lang E."/>
            <person name="Gonzalez-Castillo A."/>
        </authorList>
    </citation>
    <scope>NUCLEOTIDE SEQUENCE [LARGE SCALE GENOMIC DNA]</scope>
    <source>
        <strain evidence="2 3">CAIM 600</strain>
    </source>
</reference>
<dbReference type="GO" id="GO:0016787">
    <property type="term" value="F:hydrolase activity"/>
    <property type="evidence" value="ECO:0007669"/>
    <property type="project" value="UniProtKB-KW"/>
</dbReference>
<dbReference type="AlphaFoldDB" id="A0A4Q0YSG1"/>
<accession>A0A4Q0YSG1</accession>
<dbReference type="Gene3D" id="3.40.50.1820">
    <property type="entry name" value="alpha/beta hydrolase"/>
    <property type="match status" value="1"/>
</dbReference>
<dbReference type="InterPro" id="IPR050266">
    <property type="entry name" value="AB_hydrolase_sf"/>
</dbReference>
<sequence>MNCLRVGAGPTLVLVHGFLSGLTYWDKQVELFSASFDVVVFDLPGFGSNAEQTCPDTIENFADYVINKLSRLGIEEFHLIGHSMGGMIAQEIAIKIPDRVIGLVLYATGPVGSLPGRFEPIEYSIERVKTEGTHEVARDTVKTWFTEGEDDPDYASGIAMADQVKTESYINGLLAMSRWRALERLDKVEAKTLIIWPDSDRSYMWEQIESLWRGIKATNLAVVPQAAHNLHLEKSRIFNLLVVDFLKSDEVQHRLRCEECRPGDLV</sequence>
<evidence type="ECO:0000313" key="2">
    <source>
        <dbReference type="EMBL" id="RXJ74170.1"/>
    </source>
</evidence>
<evidence type="ECO:0000259" key="1">
    <source>
        <dbReference type="Pfam" id="PF00561"/>
    </source>
</evidence>
<comment type="caution">
    <text evidence="2">The sequence shown here is derived from an EMBL/GenBank/DDBJ whole genome shotgun (WGS) entry which is preliminary data.</text>
</comment>
<dbReference type="Pfam" id="PF00561">
    <property type="entry name" value="Abhydrolase_1"/>
    <property type="match status" value="1"/>
</dbReference>
<keyword evidence="2" id="KW-0378">Hydrolase</keyword>
<dbReference type="OrthoDB" id="2086224at2"/>
<protein>
    <submittedName>
        <fullName evidence="2">Alpha/beta hydrolase</fullName>
    </submittedName>
</protein>
<evidence type="ECO:0000313" key="3">
    <source>
        <dbReference type="Proteomes" id="UP000290287"/>
    </source>
</evidence>
<dbReference type="PANTHER" id="PTHR43798">
    <property type="entry name" value="MONOACYLGLYCEROL LIPASE"/>
    <property type="match status" value="1"/>
</dbReference>
<name>A0A4Q0YSG1_9GAMM</name>
<dbReference type="InterPro" id="IPR000073">
    <property type="entry name" value="AB_hydrolase_1"/>
</dbReference>
<keyword evidence="3" id="KW-1185">Reference proteome</keyword>
<proteinExistence type="predicted"/>
<feature type="domain" description="AB hydrolase-1" evidence="1">
    <location>
        <begin position="10"/>
        <end position="234"/>
    </location>
</feature>